<dbReference type="PANTHER" id="PTHR43580">
    <property type="entry name" value="OXIDOREDUCTASE GLYR1-RELATED"/>
    <property type="match status" value="1"/>
</dbReference>
<dbReference type="InterPro" id="IPR015815">
    <property type="entry name" value="HIBADH-related"/>
</dbReference>
<dbReference type="Proteomes" id="UP000619260">
    <property type="component" value="Unassembled WGS sequence"/>
</dbReference>
<evidence type="ECO:0000256" key="1">
    <source>
        <dbReference type="ARBA" id="ARBA00009080"/>
    </source>
</evidence>
<dbReference type="AlphaFoldDB" id="A0A8J4DQP8"/>
<name>A0A8J4DQP8_9ACTN</name>
<dbReference type="GO" id="GO:0016491">
    <property type="term" value="F:oxidoreductase activity"/>
    <property type="evidence" value="ECO:0007669"/>
    <property type="project" value="UniProtKB-KW"/>
</dbReference>
<dbReference type="Gene3D" id="1.10.1040.10">
    <property type="entry name" value="N-(1-d-carboxylethyl)-l-norvaline Dehydrogenase, domain 2"/>
    <property type="match status" value="1"/>
</dbReference>
<dbReference type="InterPro" id="IPR006115">
    <property type="entry name" value="6PGDH_NADP-bd"/>
</dbReference>
<feature type="active site" evidence="4">
    <location>
        <position position="155"/>
    </location>
</feature>
<evidence type="ECO:0000313" key="8">
    <source>
        <dbReference type="Proteomes" id="UP000619260"/>
    </source>
</evidence>
<dbReference type="Gene3D" id="3.40.50.720">
    <property type="entry name" value="NAD(P)-binding Rossmann-like Domain"/>
    <property type="match status" value="1"/>
</dbReference>
<organism evidence="7 8">
    <name type="scientific">Virgisporangium aliadipatigenens</name>
    <dbReference type="NCBI Taxonomy" id="741659"/>
    <lineage>
        <taxon>Bacteria</taxon>
        <taxon>Bacillati</taxon>
        <taxon>Actinomycetota</taxon>
        <taxon>Actinomycetes</taxon>
        <taxon>Micromonosporales</taxon>
        <taxon>Micromonosporaceae</taxon>
        <taxon>Virgisporangium</taxon>
    </lineage>
</organism>
<comment type="similarity">
    <text evidence="1">Belongs to the HIBADH-related family.</text>
</comment>
<evidence type="ECO:0000259" key="5">
    <source>
        <dbReference type="Pfam" id="PF03446"/>
    </source>
</evidence>
<dbReference type="InterPro" id="IPR008927">
    <property type="entry name" value="6-PGluconate_DH-like_C_sf"/>
</dbReference>
<dbReference type="InterPro" id="IPR013328">
    <property type="entry name" value="6PGD_dom2"/>
</dbReference>
<keyword evidence="2" id="KW-0560">Oxidoreductase</keyword>
<dbReference type="EMBL" id="BOPF01000007">
    <property type="protein sequence ID" value="GIJ45567.1"/>
    <property type="molecule type" value="Genomic_DNA"/>
</dbReference>
<accession>A0A8J4DQP8</accession>
<dbReference type="PIRSF" id="PIRSF000103">
    <property type="entry name" value="HIBADH"/>
    <property type="match status" value="1"/>
</dbReference>
<comment type="caution">
    <text evidence="7">The sequence shown here is derived from an EMBL/GenBank/DDBJ whole genome shotgun (WGS) entry which is preliminary data.</text>
</comment>
<evidence type="ECO:0000313" key="7">
    <source>
        <dbReference type="EMBL" id="GIJ45567.1"/>
    </source>
</evidence>
<dbReference type="InterPro" id="IPR051265">
    <property type="entry name" value="HIBADH-related_NP60_sf"/>
</dbReference>
<feature type="domain" description="3-hydroxyisobutyrate dehydrogenase-like NAD-binding" evidence="6">
    <location>
        <begin position="149"/>
        <end position="268"/>
    </location>
</feature>
<dbReference type="Pfam" id="PF14833">
    <property type="entry name" value="NAD_binding_11"/>
    <property type="match status" value="1"/>
</dbReference>
<evidence type="ECO:0000256" key="3">
    <source>
        <dbReference type="ARBA" id="ARBA00023027"/>
    </source>
</evidence>
<dbReference type="SUPFAM" id="SSF51735">
    <property type="entry name" value="NAD(P)-binding Rossmann-fold domains"/>
    <property type="match status" value="1"/>
</dbReference>
<evidence type="ECO:0000259" key="6">
    <source>
        <dbReference type="Pfam" id="PF14833"/>
    </source>
</evidence>
<evidence type="ECO:0000256" key="4">
    <source>
        <dbReference type="PIRSR" id="PIRSR000103-1"/>
    </source>
</evidence>
<sequence length="272" mass="27426">MGSALARNWLRAGRAVRVWNRTASRAKPLADDGAVVCGTPAEAVAGVDTVVTMLFDAEAVAGAIIDAAPAPGTLWVQTSTVGVAGAQRLAALAAERDLVFVDAPVVGTRQPAEQGTLTVLASGPDEVRGRVEALCGPIAARVRWLGAAGTGSRLKLVLNSWLGNAVAATGQALALADGLGVQPRLFLELIEGGPLDMAYAHLKGGAMLAGEYPTAFPLNGAAKNMALVVAAAGDAGVDASLTAAARDLFAAAADGGHAEADMAAVYEAIRVR</sequence>
<dbReference type="Pfam" id="PF03446">
    <property type="entry name" value="NAD_binding_2"/>
    <property type="match status" value="1"/>
</dbReference>
<gene>
    <name evidence="7" type="primary">mmsB_1</name>
    <name evidence="7" type="ORF">Val02_24530</name>
</gene>
<proteinExistence type="inferred from homology"/>
<feature type="domain" description="6-phosphogluconate dehydrogenase NADP-binding" evidence="5">
    <location>
        <begin position="1"/>
        <end position="146"/>
    </location>
</feature>
<dbReference type="InterPro" id="IPR029154">
    <property type="entry name" value="HIBADH-like_NADP-bd"/>
</dbReference>
<dbReference type="GO" id="GO:0051287">
    <property type="term" value="F:NAD binding"/>
    <property type="evidence" value="ECO:0007669"/>
    <property type="project" value="InterPro"/>
</dbReference>
<dbReference type="GO" id="GO:0050661">
    <property type="term" value="F:NADP binding"/>
    <property type="evidence" value="ECO:0007669"/>
    <property type="project" value="InterPro"/>
</dbReference>
<reference evidence="7" key="1">
    <citation type="submission" date="2021-01" db="EMBL/GenBank/DDBJ databases">
        <title>Whole genome shotgun sequence of Virgisporangium aliadipatigenens NBRC 105644.</title>
        <authorList>
            <person name="Komaki H."/>
            <person name="Tamura T."/>
        </authorList>
    </citation>
    <scope>NUCLEOTIDE SEQUENCE</scope>
    <source>
        <strain evidence="7">NBRC 105644</strain>
    </source>
</reference>
<dbReference type="InterPro" id="IPR036291">
    <property type="entry name" value="NAD(P)-bd_dom_sf"/>
</dbReference>
<dbReference type="PANTHER" id="PTHR43580:SF2">
    <property type="entry name" value="CYTOKINE-LIKE NUCLEAR FACTOR N-PAC"/>
    <property type="match status" value="1"/>
</dbReference>
<evidence type="ECO:0000256" key="2">
    <source>
        <dbReference type="ARBA" id="ARBA00023002"/>
    </source>
</evidence>
<dbReference type="SUPFAM" id="SSF48179">
    <property type="entry name" value="6-phosphogluconate dehydrogenase C-terminal domain-like"/>
    <property type="match status" value="1"/>
</dbReference>
<keyword evidence="8" id="KW-1185">Reference proteome</keyword>
<keyword evidence="3" id="KW-0520">NAD</keyword>
<protein>
    <submittedName>
        <fullName evidence="7">3-hydroxyisobutyrate dehydrogenase</fullName>
    </submittedName>
</protein>